<sequence length="262" mass="29024">MNIIKKILIPLNFSAVSDSAIDYTINFVKEDDSIQSTLLHVADLDTKSEAQKLLEERLKQLTIDFRQRSGSSGNYAVKSGPLSDAILSARSEYASDLIIMGTKGAEEKDETAITNTAELVLKADCPVLVIPENTKTFAIKNIALALGKNSIDDSFALGVLHDIARTFDAAIHILTISDENSDTLVEDANQRTLEYYFETLDYQYAFPKNTDIEQGISDYVKEKSIDMLAILPRNHAKKSKPSEGRLTKLLTLHTEVPLLTID</sequence>
<organism evidence="3 4">
    <name type="scientific">Agaribacillus aureus</name>
    <dbReference type="NCBI Taxonomy" id="3051825"/>
    <lineage>
        <taxon>Bacteria</taxon>
        <taxon>Pseudomonadati</taxon>
        <taxon>Bacteroidota</taxon>
        <taxon>Cytophagia</taxon>
        <taxon>Cytophagales</taxon>
        <taxon>Splendidivirgaceae</taxon>
        <taxon>Agaribacillus</taxon>
    </lineage>
</organism>
<proteinExistence type="inferred from homology"/>
<keyword evidence="4" id="KW-1185">Reference proteome</keyword>
<dbReference type="SUPFAM" id="SSF52402">
    <property type="entry name" value="Adenine nucleotide alpha hydrolases-like"/>
    <property type="match status" value="2"/>
</dbReference>
<name>A0ABT8LII0_9BACT</name>
<evidence type="ECO:0000313" key="4">
    <source>
        <dbReference type="Proteomes" id="UP001172083"/>
    </source>
</evidence>
<dbReference type="RefSeq" id="WP_346762344.1">
    <property type="nucleotide sequence ID" value="NZ_JAUJEB010000012.1"/>
</dbReference>
<dbReference type="InterPro" id="IPR006015">
    <property type="entry name" value="Universal_stress_UspA"/>
</dbReference>
<dbReference type="Gene3D" id="3.40.50.12370">
    <property type="match status" value="1"/>
</dbReference>
<evidence type="ECO:0000259" key="2">
    <source>
        <dbReference type="Pfam" id="PF00582"/>
    </source>
</evidence>
<comment type="caution">
    <text evidence="3">The sequence shown here is derived from an EMBL/GenBank/DDBJ whole genome shotgun (WGS) entry which is preliminary data.</text>
</comment>
<dbReference type="Pfam" id="PF00582">
    <property type="entry name" value="Usp"/>
    <property type="match status" value="1"/>
</dbReference>
<gene>
    <name evidence="3" type="ORF">QQ020_33355</name>
</gene>
<evidence type="ECO:0000256" key="1">
    <source>
        <dbReference type="ARBA" id="ARBA00008791"/>
    </source>
</evidence>
<dbReference type="PANTHER" id="PTHR46268">
    <property type="entry name" value="STRESS RESPONSE PROTEIN NHAX"/>
    <property type="match status" value="1"/>
</dbReference>
<protein>
    <submittedName>
        <fullName evidence="3">Universal stress protein</fullName>
    </submittedName>
</protein>
<accession>A0ABT8LII0</accession>
<dbReference type="InterPro" id="IPR006016">
    <property type="entry name" value="UspA"/>
</dbReference>
<feature type="domain" description="UspA" evidence="2">
    <location>
        <begin position="5"/>
        <end position="131"/>
    </location>
</feature>
<evidence type="ECO:0000313" key="3">
    <source>
        <dbReference type="EMBL" id="MDN5217006.1"/>
    </source>
</evidence>
<dbReference type="CDD" id="cd00293">
    <property type="entry name" value="USP-like"/>
    <property type="match status" value="1"/>
</dbReference>
<dbReference type="EMBL" id="JAUJEB010000012">
    <property type="protein sequence ID" value="MDN5217006.1"/>
    <property type="molecule type" value="Genomic_DNA"/>
</dbReference>
<reference evidence="3" key="1">
    <citation type="submission" date="2023-06" db="EMBL/GenBank/DDBJ databases">
        <title>Genomic of Agaribacillus aureum.</title>
        <authorList>
            <person name="Wang G."/>
        </authorList>
    </citation>
    <scope>NUCLEOTIDE SEQUENCE</scope>
    <source>
        <strain evidence="3">BMA12</strain>
    </source>
</reference>
<dbReference type="Proteomes" id="UP001172083">
    <property type="component" value="Unassembled WGS sequence"/>
</dbReference>
<dbReference type="PRINTS" id="PR01438">
    <property type="entry name" value="UNVRSLSTRESS"/>
</dbReference>
<comment type="similarity">
    <text evidence="1">Belongs to the universal stress protein A family.</text>
</comment>
<dbReference type="PANTHER" id="PTHR46268:SF6">
    <property type="entry name" value="UNIVERSAL STRESS PROTEIN UP12"/>
    <property type="match status" value="1"/>
</dbReference>